<protein>
    <recommendedName>
        <fullName evidence="4">DUF2911 domain-containing protein</fullName>
    </recommendedName>
</protein>
<feature type="transmembrane region" description="Helical" evidence="1">
    <location>
        <begin position="7"/>
        <end position="26"/>
    </location>
</feature>
<dbReference type="EMBL" id="CP018153">
    <property type="protein sequence ID" value="APG60143.1"/>
    <property type="molecule type" value="Genomic_DNA"/>
</dbReference>
<dbReference type="RefSeq" id="WP_072552790.1">
    <property type="nucleotide sequence ID" value="NZ_CP018153.1"/>
</dbReference>
<evidence type="ECO:0000256" key="1">
    <source>
        <dbReference type="SAM" id="Phobius"/>
    </source>
</evidence>
<dbReference type="InterPro" id="IPR021314">
    <property type="entry name" value="DUF2911"/>
</dbReference>
<keyword evidence="1" id="KW-1133">Transmembrane helix</keyword>
<sequence>MSSGNKLILKLAGAILVLCLILFVIFRYNTKAHSPEETITYNRENIKLEVFYNRPYKRDREIFGGLVPYNEVWRTGANEATTFESSKDILVDGSLLKAGKYTLWTIPKEDSWKVIFNSQMYPWGIDTDKKASRDPEFDVLVIERPVITTSESLEQFSIYFEDDGEFINLILAWDKTKVLVPLIPEGSAIK</sequence>
<dbReference type="STRING" id="1913577.LPB144_06810"/>
<evidence type="ECO:0000313" key="2">
    <source>
        <dbReference type="EMBL" id="APG60143.1"/>
    </source>
</evidence>
<keyword evidence="1" id="KW-0472">Membrane</keyword>
<dbReference type="Proteomes" id="UP000182510">
    <property type="component" value="Chromosome"/>
</dbReference>
<accession>A0A1L3J4W8</accession>
<gene>
    <name evidence="2" type="ORF">LPB144_06810</name>
</gene>
<keyword evidence="1" id="KW-0812">Transmembrane</keyword>
<dbReference type="KEGG" id="grl:LPB144_06810"/>
<proteinExistence type="predicted"/>
<dbReference type="OrthoDB" id="187854at2"/>
<dbReference type="AlphaFoldDB" id="A0A1L3J4W8"/>
<evidence type="ECO:0008006" key="4">
    <source>
        <dbReference type="Google" id="ProtNLM"/>
    </source>
</evidence>
<organism evidence="2 3">
    <name type="scientific">Christiangramia salexigens</name>
    <dbReference type="NCBI Taxonomy" id="1913577"/>
    <lineage>
        <taxon>Bacteria</taxon>
        <taxon>Pseudomonadati</taxon>
        <taxon>Bacteroidota</taxon>
        <taxon>Flavobacteriia</taxon>
        <taxon>Flavobacteriales</taxon>
        <taxon>Flavobacteriaceae</taxon>
        <taxon>Christiangramia</taxon>
    </lineage>
</organism>
<keyword evidence="3" id="KW-1185">Reference proteome</keyword>
<reference evidence="2 3" key="1">
    <citation type="submission" date="2016-11" db="EMBL/GenBank/DDBJ databases">
        <title>Gramella sp. LPB0144 isolated from marine environment.</title>
        <authorList>
            <person name="Kim E."/>
            <person name="Yi H."/>
        </authorList>
    </citation>
    <scope>NUCLEOTIDE SEQUENCE [LARGE SCALE GENOMIC DNA]</scope>
    <source>
        <strain evidence="2 3">LPB0144</strain>
    </source>
</reference>
<name>A0A1L3J4W8_9FLAO</name>
<evidence type="ECO:0000313" key="3">
    <source>
        <dbReference type="Proteomes" id="UP000182510"/>
    </source>
</evidence>
<dbReference type="Pfam" id="PF11138">
    <property type="entry name" value="DUF2911"/>
    <property type="match status" value="1"/>
</dbReference>